<evidence type="ECO:0008006" key="5">
    <source>
        <dbReference type="Google" id="ProtNLM"/>
    </source>
</evidence>
<dbReference type="Proteomes" id="UP000051096">
    <property type="component" value="Unassembled WGS sequence"/>
</dbReference>
<reference evidence="3 4" key="1">
    <citation type="journal article" date="2015" name="Microbiome">
        <title>Genomic resolution of linkages in carbon, nitrogen, and sulfur cycling among widespread estuary sediment bacteria.</title>
        <authorList>
            <person name="Baker B.J."/>
            <person name="Lazar C.S."/>
            <person name="Teske A.P."/>
            <person name="Dick G.J."/>
        </authorList>
    </citation>
    <scope>NUCLEOTIDE SEQUENCE [LARGE SCALE GENOMIC DNA]</scope>
    <source>
        <strain evidence="3">SM23_60</strain>
    </source>
</reference>
<organism evidence="3 4">
    <name type="scientific">candidate division WOR_3 bacterium SM23_60</name>
    <dbReference type="NCBI Taxonomy" id="1703780"/>
    <lineage>
        <taxon>Bacteria</taxon>
        <taxon>Bacteria division WOR-3</taxon>
    </lineage>
</organism>
<dbReference type="InterPro" id="IPR001296">
    <property type="entry name" value="Glyco_trans_1"/>
</dbReference>
<evidence type="ECO:0000313" key="3">
    <source>
        <dbReference type="EMBL" id="KPK73382.1"/>
    </source>
</evidence>
<protein>
    <recommendedName>
        <fullName evidence="5">Glycosyl transferase family 1 domain-containing protein</fullName>
    </recommendedName>
</protein>
<proteinExistence type="predicted"/>
<dbReference type="Pfam" id="PF00534">
    <property type="entry name" value="Glycos_transf_1"/>
    <property type="match status" value="1"/>
</dbReference>
<dbReference type="AlphaFoldDB" id="A0A0S8GK24"/>
<dbReference type="InterPro" id="IPR050194">
    <property type="entry name" value="Glycosyltransferase_grp1"/>
</dbReference>
<evidence type="ECO:0000313" key="4">
    <source>
        <dbReference type="Proteomes" id="UP000051096"/>
    </source>
</evidence>
<dbReference type="EMBL" id="LJUO01000010">
    <property type="protein sequence ID" value="KPK73382.1"/>
    <property type="molecule type" value="Genomic_DNA"/>
</dbReference>
<comment type="caution">
    <text evidence="3">The sequence shown here is derived from an EMBL/GenBank/DDBJ whole genome shotgun (WGS) entry which is preliminary data.</text>
</comment>
<gene>
    <name evidence="3" type="ORF">AMJ87_01840</name>
</gene>
<dbReference type="SUPFAM" id="SSF53756">
    <property type="entry name" value="UDP-Glycosyltransferase/glycogen phosphorylase"/>
    <property type="match status" value="1"/>
</dbReference>
<name>A0A0S8GK24_UNCW3</name>
<dbReference type="PANTHER" id="PTHR45947">
    <property type="entry name" value="SULFOQUINOVOSYL TRANSFERASE SQD2"/>
    <property type="match status" value="1"/>
</dbReference>
<dbReference type="Pfam" id="PF13439">
    <property type="entry name" value="Glyco_transf_4"/>
    <property type="match status" value="1"/>
</dbReference>
<dbReference type="PANTHER" id="PTHR45947:SF3">
    <property type="entry name" value="SULFOQUINOVOSYL TRANSFERASE SQD2"/>
    <property type="match status" value="1"/>
</dbReference>
<feature type="domain" description="Glycosyl transferase family 1" evidence="1">
    <location>
        <begin position="181"/>
        <end position="342"/>
    </location>
</feature>
<dbReference type="Gene3D" id="3.40.50.2000">
    <property type="entry name" value="Glycogen Phosphorylase B"/>
    <property type="match status" value="2"/>
</dbReference>
<accession>A0A0S8GK24</accession>
<sequence>MNRKKRVLHLLWSGRAGGAERFVRDLVMYADTAHFEHTVCFLSRGGSFAAAMEKNGIKTYYLNMKTGFSIARGARMRNLIKHIAPDIIQSHCRNYVANAVIAMLSAPKKVYFEHGSDLIAKHQSREVRFYKRFSRYYDVIMANSHYTRDRVIELTHVDAQKVIVFYIGIDAARYDRTRRDETLRQRFGFTDRDTVIGTIGRLVRQKGIDDFILVATELAKLHRACRFVVVGEGRMRAELEEMAKVHHVNVTFLGEQLDIPSIIKTFDLFLFTPKWEPFGLVVLEAMAASVPVVGYSLPGMKEIVDRGGGVLIAEREPRLLARTAMDILTNQEQYRRLQNAGRTNVRTNFDIRTRVRDLESLYTRLLTTT</sequence>
<evidence type="ECO:0000259" key="2">
    <source>
        <dbReference type="Pfam" id="PF13439"/>
    </source>
</evidence>
<feature type="domain" description="Glycosyltransferase subfamily 4-like N-terminal" evidence="2">
    <location>
        <begin position="17"/>
        <end position="173"/>
    </location>
</feature>
<evidence type="ECO:0000259" key="1">
    <source>
        <dbReference type="Pfam" id="PF00534"/>
    </source>
</evidence>
<dbReference type="InterPro" id="IPR028098">
    <property type="entry name" value="Glyco_trans_4-like_N"/>
</dbReference>
<dbReference type="GO" id="GO:0016758">
    <property type="term" value="F:hexosyltransferase activity"/>
    <property type="evidence" value="ECO:0007669"/>
    <property type="project" value="TreeGrafter"/>
</dbReference>